<dbReference type="InterPro" id="IPR000073">
    <property type="entry name" value="AB_hydrolase_1"/>
</dbReference>
<proteinExistence type="predicted"/>
<dbReference type="Pfam" id="PF12697">
    <property type="entry name" value="Abhydrolase_6"/>
    <property type="match status" value="1"/>
</dbReference>
<evidence type="ECO:0000256" key="1">
    <source>
        <dbReference type="SAM" id="SignalP"/>
    </source>
</evidence>
<dbReference type="Proteomes" id="UP000474565">
    <property type="component" value="Unassembled WGS sequence"/>
</dbReference>
<evidence type="ECO:0000259" key="2">
    <source>
        <dbReference type="Pfam" id="PF12697"/>
    </source>
</evidence>
<gene>
    <name evidence="3" type="ORF">GTP44_00605</name>
</gene>
<dbReference type="InterPro" id="IPR029058">
    <property type="entry name" value="AB_hydrolase_fold"/>
</dbReference>
<dbReference type="AlphaFoldDB" id="A0A6L8MCU2"/>
<dbReference type="GO" id="GO:0016787">
    <property type="term" value="F:hydrolase activity"/>
    <property type="evidence" value="ECO:0007669"/>
    <property type="project" value="UniProtKB-KW"/>
</dbReference>
<evidence type="ECO:0000313" key="3">
    <source>
        <dbReference type="EMBL" id="MYM80460.1"/>
    </source>
</evidence>
<protein>
    <submittedName>
        <fullName evidence="3">Alpha/beta fold hydrolase</fullName>
    </submittedName>
</protein>
<dbReference type="Gene3D" id="3.40.50.1820">
    <property type="entry name" value="alpha/beta hydrolase"/>
    <property type="match status" value="1"/>
</dbReference>
<keyword evidence="3" id="KW-0378">Hydrolase</keyword>
<dbReference type="EMBL" id="WWCP01000001">
    <property type="protein sequence ID" value="MYM80460.1"/>
    <property type="molecule type" value="Genomic_DNA"/>
</dbReference>
<accession>A0A6L8MCU2</accession>
<keyword evidence="1" id="KW-0732">Signal</keyword>
<reference evidence="3 4" key="1">
    <citation type="submission" date="2019-12" db="EMBL/GenBank/DDBJ databases">
        <title>Novel species isolated from a subtropical stream in China.</title>
        <authorList>
            <person name="Lu H."/>
        </authorList>
    </citation>
    <scope>NUCLEOTIDE SEQUENCE [LARGE SCALE GENOMIC DNA]</scope>
    <source>
        <strain evidence="3 4">FT50W</strain>
    </source>
</reference>
<dbReference type="InterPro" id="IPR052897">
    <property type="entry name" value="Sec-Metab_Biosynth_Hydrolase"/>
</dbReference>
<feature type="signal peptide" evidence="1">
    <location>
        <begin position="1"/>
        <end position="20"/>
    </location>
</feature>
<feature type="domain" description="AB hydrolase-1" evidence="2">
    <location>
        <begin position="12"/>
        <end position="223"/>
    </location>
</feature>
<feature type="chain" id="PRO_5026855094" evidence="1">
    <location>
        <begin position="21"/>
        <end position="232"/>
    </location>
</feature>
<dbReference type="RefSeq" id="WP_161017899.1">
    <property type="nucleotide sequence ID" value="NZ_WWCP01000001.1"/>
</dbReference>
<sequence>MTVAAVCAAVSIVLVHGAFADGASWSPVIAALQDRGCHVAAVQNPLTSLADDVAATRAVVERQPGKVLLVGHSWGGAVVTEAGNLPQVRGLVYLSALVPDSGESVAGLLDRLGAPMTGLAPDADGRIWLDDPAAYQKVMAADVPAATVALLAATQQPIAASAFRDTISRAAWHDKPSWYLMTENDQALPFAVQRKLAVQIKAGTVVLKSSHMSLQSQPRRVADFILHAAESL</sequence>
<organism evidence="3 4">
    <name type="scientific">Duganella lactea</name>
    <dbReference type="NCBI Taxonomy" id="2692173"/>
    <lineage>
        <taxon>Bacteria</taxon>
        <taxon>Pseudomonadati</taxon>
        <taxon>Pseudomonadota</taxon>
        <taxon>Betaproteobacteria</taxon>
        <taxon>Burkholderiales</taxon>
        <taxon>Oxalobacteraceae</taxon>
        <taxon>Telluria group</taxon>
        <taxon>Duganella</taxon>
    </lineage>
</organism>
<dbReference type="PANTHER" id="PTHR37017:SF11">
    <property type="entry name" value="ESTERASE_LIPASE_THIOESTERASE DOMAIN-CONTAINING PROTEIN"/>
    <property type="match status" value="1"/>
</dbReference>
<evidence type="ECO:0000313" key="4">
    <source>
        <dbReference type="Proteomes" id="UP000474565"/>
    </source>
</evidence>
<dbReference type="PANTHER" id="PTHR37017">
    <property type="entry name" value="AB HYDROLASE-1 DOMAIN-CONTAINING PROTEIN-RELATED"/>
    <property type="match status" value="1"/>
</dbReference>
<comment type="caution">
    <text evidence="3">The sequence shown here is derived from an EMBL/GenBank/DDBJ whole genome shotgun (WGS) entry which is preliminary data.</text>
</comment>
<name>A0A6L8MCU2_9BURK</name>
<dbReference type="SUPFAM" id="SSF53474">
    <property type="entry name" value="alpha/beta-Hydrolases"/>
    <property type="match status" value="1"/>
</dbReference>